<dbReference type="Pfam" id="PF01739">
    <property type="entry name" value="CheR"/>
    <property type="match status" value="1"/>
</dbReference>
<comment type="caution">
    <text evidence="7">The sequence shown here is derived from an EMBL/GenBank/DDBJ whole genome shotgun (WGS) entry which is preliminary data.</text>
</comment>
<proteinExistence type="predicted"/>
<evidence type="ECO:0000259" key="6">
    <source>
        <dbReference type="PROSITE" id="PS50123"/>
    </source>
</evidence>
<organism evidence="7 8">
    <name type="scientific">Oikeobacillus pervagus</name>
    <dbReference type="NCBI Taxonomy" id="1325931"/>
    <lineage>
        <taxon>Bacteria</taxon>
        <taxon>Bacillati</taxon>
        <taxon>Bacillota</taxon>
        <taxon>Bacilli</taxon>
        <taxon>Bacillales</taxon>
        <taxon>Bacillaceae</taxon>
        <taxon>Oikeobacillus</taxon>
    </lineage>
</organism>
<dbReference type="InterPro" id="IPR022641">
    <property type="entry name" value="CheR_N"/>
</dbReference>
<dbReference type="InterPro" id="IPR029063">
    <property type="entry name" value="SAM-dependent_MTases_sf"/>
</dbReference>
<dbReference type="Gene3D" id="3.40.50.150">
    <property type="entry name" value="Vaccinia Virus protein VP39"/>
    <property type="match status" value="1"/>
</dbReference>
<dbReference type="InterPro" id="IPR022642">
    <property type="entry name" value="CheR_C"/>
</dbReference>
<evidence type="ECO:0000256" key="5">
    <source>
        <dbReference type="ARBA" id="ARBA00022691"/>
    </source>
</evidence>
<dbReference type="EC" id="2.1.1.80" evidence="2"/>
<dbReference type="AlphaFoldDB" id="A0AAJ1SW66"/>
<dbReference type="GO" id="GO:0032259">
    <property type="term" value="P:methylation"/>
    <property type="evidence" value="ECO:0007669"/>
    <property type="project" value="UniProtKB-KW"/>
</dbReference>
<name>A0AAJ1SW66_9BACI</name>
<evidence type="ECO:0000256" key="3">
    <source>
        <dbReference type="ARBA" id="ARBA00022603"/>
    </source>
</evidence>
<dbReference type="InterPro" id="IPR000780">
    <property type="entry name" value="CheR_MeTrfase"/>
</dbReference>
<reference evidence="7" key="1">
    <citation type="submission" date="2023-07" db="EMBL/GenBank/DDBJ databases">
        <title>Genomic Encyclopedia of Type Strains, Phase IV (KMG-IV): sequencing the most valuable type-strain genomes for metagenomic binning, comparative biology and taxonomic classification.</title>
        <authorList>
            <person name="Goeker M."/>
        </authorList>
    </citation>
    <scope>NUCLEOTIDE SEQUENCE</scope>
    <source>
        <strain evidence="7">DSM 23947</strain>
    </source>
</reference>
<dbReference type="Proteomes" id="UP001237207">
    <property type="component" value="Unassembled WGS sequence"/>
</dbReference>
<accession>A0AAJ1SW66</accession>
<dbReference type="PROSITE" id="PS50123">
    <property type="entry name" value="CHER"/>
    <property type="match status" value="1"/>
</dbReference>
<dbReference type="InterPro" id="IPR050903">
    <property type="entry name" value="Bact_Chemotaxis_MeTrfase"/>
</dbReference>
<keyword evidence="4 7" id="KW-0808">Transferase</keyword>
<dbReference type="SUPFAM" id="SSF47757">
    <property type="entry name" value="Chemotaxis receptor methyltransferase CheR, N-terminal domain"/>
    <property type="match status" value="1"/>
</dbReference>
<keyword evidence="5" id="KW-0949">S-adenosyl-L-methionine</keyword>
<evidence type="ECO:0000256" key="4">
    <source>
        <dbReference type="ARBA" id="ARBA00022679"/>
    </source>
</evidence>
<dbReference type="InterPro" id="IPR036804">
    <property type="entry name" value="CheR_N_sf"/>
</dbReference>
<protein>
    <recommendedName>
        <fullName evidence="2">protein-glutamate O-methyltransferase</fullName>
        <ecNumber evidence="2">2.1.1.80</ecNumber>
    </recommendedName>
</protein>
<dbReference type="EMBL" id="JAUSUC010000001">
    <property type="protein sequence ID" value="MDQ0213694.1"/>
    <property type="molecule type" value="Genomic_DNA"/>
</dbReference>
<sequence>MMSKDYGDFIISVKRKTGIDLSLYKEAQMKRRLTSLYEKRGFHSFKEFFEAMAKDRNLLNEFLDRMTINVSEFYRNAKRWEVLEKKILPRLLSENKRLKIWSAACSTGEEPYTIAIILSQFVPLSEISILASDIDENAIQKAKMGVYSERSLAEVPSHMKKKYFRKEGDYFVLAEEIKRTVMFRKQNLLADHFDSNFDLIVCRNVLIYFTEEAKDILYHKFNQALKPGGVFFVGSTEQIFTPSIYRFETEDTFFYRKI</sequence>
<dbReference type="SMART" id="SM00138">
    <property type="entry name" value="MeTrc"/>
    <property type="match status" value="1"/>
</dbReference>
<dbReference type="Pfam" id="PF03705">
    <property type="entry name" value="CheR_N"/>
    <property type="match status" value="1"/>
</dbReference>
<keyword evidence="8" id="KW-1185">Reference proteome</keyword>
<dbReference type="Gene3D" id="1.10.155.10">
    <property type="entry name" value="Chemotaxis receptor methyltransferase CheR, N-terminal domain"/>
    <property type="match status" value="1"/>
</dbReference>
<dbReference type="PANTHER" id="PTHR24422:SF19">
    <property type="entry name" value="CHEMOTAXIS PROTEIN METHYLTRANSFERASE"/>
    <property type="match status" value="1"/>
</dbReference>
<gene>
    <name evidence="7" type="ORF">J2S13_000088</name>
</gene>
<evidence type="ECO:0000313" key="7">
    <source>
        <dbReference type="EMBL" id="MDQ0213694.1"/>
    </source>
</evidence>
<dbReference type="PRINTS" id="PR00996">
    <property type="entry name" value="CHERMTFRASE"/>
</dbReference>
<dbReference type="SUPFAM" id="SSF53335">
    <property type="entry name" value="S-adenosyl-L-methionine-dependent methyltransferases"/>
    <property type="match status" value="1"/>
</dbReference>
<dbReference type="GO" id="GO:0008983">
    <property type="term" value="F:protein-glutamate O-methyltransferase activity"/>
    <property type="evidence" value="ECO:0007669"/>
    <property type="project" value="UniProtKB-EC"/>
</dbReference>
<evidence type="ECO:0000256" key="1">
    <source>
        <dbReference type="ARBA" id="ARBA00001541"/>
    </source>
</evidence>
<evidence type="ECO:0000313" key="8">
    <source>
        <dbReference type="Proteomes" id="UP001237207"/>
    </source>
</evidence>
<feature type="domain" description="CheR-type methyltransferase" evidence="6">
    <location>
        <begin position="1"/>
        <end position="258"/>
    </location>
</feature>
<comment type="catalytic activity">
    <reaction evidence="1">
        <text>L-glutamyl-[protein] + S-adenosyl-L-methionine = [protein]-L-glutamate 5-O-methyl ester + S-adenosyl-L-homocysteine</text>
        <dbReference type="Rhea" id="RHEA:24452"/>
        <dbReference type="Rhea" id="RHEA-COMP:10208"/>
        <dbReference type="Rhea" id="RHEA-COMP:10311"/>
        <dbReference type="ChEBI" id="CHEBI:29973"/>
        <dbReference type="ChEBI" id="CHEBI:57856"/>
        <dbReference type="ChEBI" id="CHEBI:59789"/>
        <dbReference type="ChEBI" id="CHEBI:82795"/>
        <dbReference type="EC" id="2.1.1.80"/>
    </reaction>
</comment>
<evidence type="ECO:0000256" key="2">
    <source>
        <dbReference type="ARBA" id="ARBA00012534"/>
    </source>
</evidence>
<dbReference type="CDD" id="cd02440">
    <property type="entry name" value="AdoMet_MTases"/>
    <property type="match status" value="1"/>
</dbReference>
<dbReference type="PANTHER" id="PTHR24422">
    <property type="entry name" value="CHEMOTAXIS PROTEIN METHYLTRANSFERASE"/>
    <property type="match status" value="1"/>
</dbReference>
<keyword evidence="3 7" id="KW-0489">Methyltransferase</keyword>